<organism evidence="1 2">
    <name type="scientific">Chryseobacterium vrystaatense</name>
    <dbReference type="NCBI Taxonomy" id="307480"/>
    <lineage>
        <taxon>Bacteria</taxon>
        <taxon>Pseudomonadati</taxon>
        <taxon>Bacteroidota</taxon>
        <taxon>Flavobacteriia</taxon>
        <taxon>Flavobacteriales</taxon>
        <taxon>Weeksellaceae</taxon>
        <taxon>Chryseobacterium group</taxon>
        <taxon>Chryseobacterium</taxon>
    </lineage>
</organism>
<name>A0A1M5JGK3_9FLAO</name>
<proteinExistence type="predicted"/>
<dbReference type="Proteomes" id="UP000184108">
    <property type="component" value="Unassembled WGS sequence"/>
</dbReference>
<sequence length="781" mass="92408">MKKLAVFTAILLSNIIWACGFYPYGESVRFSFLNPDNFPYRNYASFYYSSLSFSQSNISGPSGQDNEKLWNQYCKGNIDLDDINRVLEEYSYSDIKPDIQNTFLTYLYNQKDTEAIAYLKFAKNCEYFNTWQDDPWERNESTVIVKRNNLLHKAVSLTERTVHKDIKKRYAFLALRLAFYQKDFHTVNTVYDRYFNVKKTENIVDIWALYFKAIAEKNKALANLYFAKVFAKCPEKRFVSWQYFSSKIPETEVLKYAENASERAAVLLLYGIYNPERNLENLKKMYAEDKGSEGLEFLLLREMGKLEDWIFTPYYTLFDPSTRELSYWGGDISENKSVQQVLERSETDRIYARKVLDFINTVDFSKVKTPEVWKFVKAELLWMTRNYSGSIDQITGLKKILPSESPIHKDLDKLKVLNIFAAQKHGNAVIPEITKETIIKNKTDQPFIFALGRELEYLGNTDDAALLYVSLEGSNREGSSIFYKSVKNRNKTYGDFFSDYFEYFDAVYTPEQLKSFISKIQRLKTDGDPFYRNYHQLKSAQINMLYDLLGTKYIRENQLESALEIFSKLGEGYFDAQYNVWQREDKEYYTRAGKVFYKNPFYHLRYTPDFMEEKDKIKLSKITITQKLIEYIGKADDPKEKDRDYYYFLVANCYYNMTQYGNAWMMKRYALSSSGNFSIRDDNEEFNAVNKANFYYGKALANAKTQKFRALCLRMQGRCENYRLDYEKDKNIDYLIHSDSYEEDRLQKNRYYKDLGNKYKDQYSDLMSGCDFFASYFKARR</sequence>
<protein>
    <submittedName>
        <fullName evidence="1">Uncharacterized protein</fullName>
    </submittedName>
</protein>
<dbReference type="AlphaFoldDB" id="A0A1M5JGK3"/>
<evidence type="ECO:0000313" key="1">
    <source>
        <dbReference type="EMBL" id="SHG39183.1"/>
    </source>
</evidence>
<dbReference type="RefSeq" id="WP_073175163.1">
    <property type="nucleotide sequence ID" value="NZ_FQVE01000005.1"/>
</dbReference>
<evidence type="ECO:0000313" key="2">
    <source>
        <dbReference type="Proteomes" id="UP000184108"/>
    </source>
</evidence>
<gene>
    <name evidence="1" type="ORF">SAMN02787073_4175</name>
</gene>
<dbReference type="EMBL" id="FQVE01000005">
    <property type="protein sequence ID" value="SHG39183.1"/>
    <property type="molecule type" value="Genomic_DNA"/>
</dbReference>
<reference evidence="2" key="1">
    <citation type="submission" date="2016-11" db="EMBL/GenBank/DDBJ databases">
        <authorList>
            <person name="Varghese N."/>
            <person name="Submissions S."/>
        </authorList>
    </citation>
    <scope>NUCLEOTIDE SEQUENCE [LARGE SCALE GENOMIC DNA]</scope>
    <source>
        <strain evidence="2">YR203</strain>
    </source>
</reference>
<accession>A0A1M5JGK3</accession>